<name>A0AAD6YJ18_9AGAR</name>
<dbReference type="Proteomes" id="UP001219525">
    <property type="component" value="Unassembled WGS sequence"/>
</dbReference>
<protein>
    <submittedName>
        <fullName evidence="1">Uncharacterized protein</fullName>
    </submittedName>
</protein>
<gene>
    <name evidence="1" type="ORF">GGX14DRAFT_617909</name>
</gene>
<keyword evidence="2" id="KW-1185">Reference proteome</keyword>
<dbReference type="EMBL" id="JARJCW010000020">
    <property type="protein sequence ID" value="KAJ7213953.1"/>
    <property type="molecule type" value="Genomic_DNA"/>
</dbReference>
<comment type="caution">
    <text evidence="1">The sequence shown here is derived from an EMBL/GenBank/DDBJ whole genome shotgun (WGS) entry which is preliminary data.</text>
</comment>
<reference evidence="1" key="1">
    <citation type="submission" date="2023-03" db="EMBL/GenBank/DDBJ databases">
        <title>Massive genome expansion in bonnet fungi (Mycena s.s.) driven by repeated elements and novel gene families across ecological guilds.</title>
        <authorList>
            <consortium name="Lawrence Berkeley National Laboratory"/>
            <person name="Harder C.B."/>
            <person name="Miyauchi S."/>
            <person name="Viragh M."/>
            <person name="Kuo A."/>
            <person name="Thoen E."/>
            <person name="Andreopoulos B."/>
            <person name="Lu D."/>
            <person name="Skrede I."/>
            <person name="Drula E."/>
            <person name="Henrissat B."/>
            <person name="Morin E."/>
            <person name="Kohler A."/>
            <person name="Barry K."/>
            <person name="LaButti K."/>
            <person name="Morin E."/>
            <person name="Salamov A."/>
            <person name="Lipzen A."/>
            <person name="Mereny Z."/>
            <person name="Hegedus B."/>
            <person name="Baldrian P."/>
            <person name="Stursova M."/>
            <person name="Weitz H."/>
            <person name="Taylor A."/>
            <person name="Grigoriev I.V."/>
            <person name="Nagy L.G."/>
            <person name="Martin F."/>
            <person name="Kauserud H."/>
        </authorList>
    </citation>
    <scope>NUCLEOTIDE SEQUENCE</scope>
    <source>
        <strain evidence="1">9144</strain>
    </source>
</reference>
<evidence type="ECO:0000313" key="1">
    <source>
        <dbReference type="EMBL" id="KAJ7213953.1"/>
    </source>
</evidence>
<accession>A0AAD6YJ18</accession>
<evidence type="ECO:0000313" key="2">
    <source>
        <dbReference type="Proteomes" id="UP001219525"/>
    </source>
</evidence>
<proteinExistence type="predicted"/>
<dbReference type="AlphaFoldDB" id="A0AAD6YJ18"/>
<organism evidence="1 2">
    <name type="scientific">Mycena pura</name>
    <dbReference type="NCBI Taxonomy" id="153505"/>
    <lineage>
        <taxon>Eukaryota</taxon>
        <taxon>Fungi</taxon>
        <taxon>Dikarya</taxon>
        <taxon>Basidiomycota</taxon>
        <taxon>Agaricomycotina</taxon>
        <taxon>Agaricomycetes</taxon>
        <taxon>Agaricomycetidae</taxon>
        <taxon>Agaricales</taxon>
        <taxon>Marasmiineae</taxon>
        <taxon>Mycenaceae</taxon>
        <taxon>Mycena</taxon>
    </lineage>
</organism>
<sequence>MQGWQNPASSSSSSTRPSIFGAFPSPHRTRYFPFFAFRFTSCSPSMLNCTVLGPGAPARPYFRILTDAPLPGVSVFQNAQGQNVALVQWKPVLKRDGTSVVVDSACSPTSGHWVSPYDGVATTLSSDLDTDHLVPLKEVLLLQCLLADVNEMGQRRPVGLAIWRPRRNAKRLRTTSRARSSLLDHGIHPTVAELCFCTYIRAWINVKHFYSLTIDAAEKALETYIDAC</sequence>